<organism evidence="1 2">
    <name type="scientific">Rhizobium puerariae</name>
    <dbReference type="NCBI Taxonomy" id="1585791"/>
    <lineage>
        <taxon>Bacteria</taxon>
        <taxon>Pseudomonadati</taxon>
        <taxon>Pseudomonadota</taxon>
        <taxon>Alphaproteobacteria</taxon>
        <taxon>Hyphomicrobiales</taxon>
        <taxon>Rhizobiaceae</taxon>
        <taxon>Rhizobium/Agrobacterium group</taxon>
        <taxon>Rhizobium</taxon>
    </lineage>
</organism>
<reference evidence="1 2" key="1">
    <citation type="submission" date="2024-09" db="EMBL/GenBank/DDBJ databases">
        <authorList>
            <person name="Sun Q."/>
            <person name="Mori K."/>
        </authorList>
    </citation>
    <scope>NUCLEOTIDE SEQUENCE [LARGE SCALE GENOMIC DNA]</scope>
    <source>
        <strain evidence="1 2">TBRC 4938</strain>
    </source>
</reference>
<accession>A0ABV6ADI4</accession>
<evidence type="ECO:0000313" key="2">
    <source>
        <dbReference type="Proteomes" id="UP001589692"/>
    </source>
</evidence>
<dbReference type="Proteomes" id="UP001589692">
    <property type="component" value="Unassembled WGS sequence"/>
</dbReference>
<sequence>MRQIEQIRPGTLAAAVRSHLETGSEFRYHLASFLDGFYIDPSFDGRQARLIDEPPLTGNERLDALIGAIAEHLCRRWRLGPAPGWVEDPARFLKRPWFLGPEGMKPFYLAESPSAYRRRFIFTELEPLRRARMPRDAMWWHAEGIRTGMTPLPEEVVTTETAPELEYDTPHKEALRSTDLTAARA</sequence>
<name>A0ABV6ADI4_9HYPH</name>
<evidence type="ECO:0000313" key="1">
    <source>
        <dbReference type="EMBL" id="MFB9947425.1"/>
    </source>
</evidence>
<comment type="caution">
    <text evidence="1">The sequence shown here is derived from an EMBL/GenBank/DDBJ whole genome shotgun (WGS) entry which is preliminary data.</text>
</comment>
<dbReference type="RefSeq" id="WP_377254833.1">
    <property type="nucleotide sequence ID" value="NZ_JBHMAA010000002.1"/>
</dbReference>
<proteinExistence type="predicted"/>
<keyword evidence="2" id="KW-1185">Reference proteome</keyword>
<dbReference type="EMBL" id="JBHMAA010000002">
    <property type="protein sequence ID" value="MFB9947425.1"/>
    <property type="molecule type" value="Genomic_DNA"/>
</dbReference>
<gene>
    <name evidence="1" type="ORF">ACFFP0_01125</name>
</gene>
<protein>
    <submittedName>
        <fullName evidence="1">Uncharacterized protein</fullName>
    </submittedName>
</protein>